<dbReference type="Gene3D" id="3.90.1170.10">
    <property type="entry name" value="Ribosomal protein L10e/L16"/>
    <property type="match status" value="1"/>
</dbReference>
<evidence type="ECO:0000256" key="5">
    <source>
        <dbReference type="ARBA" id="ARBA00035198"/>
    </source>
</evidence>
<dbReference type="InterPro" id="IPR036920">
    <property type="entry name" value="Ribosomal_uL16_sf"/>
</dbReference>
<dbReference type="EMBL" id="JAGQLJ010000147">
    <property type="protein sequence ID" value="MCA9381639.1"/>
    <property type="molecule type" value="Genomic_DNA"/>
</dbReference>
<dbReference type="Pfam" id="PF00252">
    <property type="entry name" value="Ribosomal_L16"/>
    <property type="match status" value="1"/>
</dbReference>
<protein>
    <recommendedName>
        <fullName evidence="5 6">Large ribosomal subunit protein uL16</fullName>
    </recommendedName>
</protein>
<dbReference type="InterPro" id="IPR016180">
    <property type="entry name" value="Ribosomal_uL16_dom"/>
</dbReference>
<sequence length="134" mass="14946">MLQPKKRKHKKEFRGKMRGIAQRGNSIAFGDHALQALDRGWISGNQIEAARKAIVRHTKRKGKTWLMIFPHKPYTSISSEVKRGGGKGNVEGYVAVVKPGRVIFEVGGLPEDVAKEALKLAAQKFPIKTRMISK</sequence>
<evidence type="ECO:0000313" key="10">
    <source>
        <dbReference type="Proteomes" id="UP000775877"/>
    </source>
</evidence>
<dbReference type="InterPro" id="IPR047873">
    <property type="entry name" value="Ribosomal_uL16"/>
</dbReference>
<dbReference type="PRINTS" id="PR00060">
    <property type="entry name" value="RIBOSOMALL16"/>
</dbReference>
<dbReference type="GO" id="GO:0022625">
    <property type="term" value="C:cytosolic large ribosomal subunit"/>
    <property type="evidence" value="ECO:0007669"/>
    <property type="project" value="TreeGrafter"/>
</dbReference>
<keyword evidence="4 6" id="KW-0687">Ribonucleoprotein</keyword>
<gene>
    <name evidence="6 9" type="primary">rplP</name>
    <name evidence="9" type="ORF">KC678_05215</name>
</gene>
<dbReference type="NCBIfam" id="TIGR01164">
    <property type="entry name" value="rplP_bact"/>
    <property type="match status" value="1"/>
</dbReference>
<evidence type="ECO:0000256" key="1">
    <source>
        <dbReference type="ARBA" id="ARBA00008931"/>
    </source>
</evidence>
<dbReference type="GO" id="GO:0003735">
    <property type="term" value="F:structural constituent of ribosome"/>
    <property type="evidence" value="ECO:0007669"/>
    <property type="project" value="InterPro"/>
</dbReference>
<dbReference type="CDD" id="cd01433">
    <property type="entry name" value="Ribosomal_L16_L10e"/>
    <property type="match status" value="1"/>
</dbReference>
<evidence type="ECO:0000256" key="2">
    <source>
        <dbReference type="ARBA" id="ARBA00022555"/>
    </source>
</evidence>
<comment type="similarity">
    <text evidence="1 6 7">Belongs to the universal ribosomal protein uL16 family.</text>
</comment>
<keyword evidence="3 6" id="KW-0689">Ribosomal protein</keyword>
<dbReference type="PANTHER" id="PTHR12220">
    <property type="entry name" value="50S/60S RIBOSOMAL PROTEIN L16"/>
    <property type="match status" value="1"/>
</dbReference>
<proteinExistence type="inferred from homology"/>
<evidence type="ECO:0000313" key="9">
    <source>
        <dbReference type="EMBL" id="MCA9381639.1"/>
    </source>
</evidence>
<dbReference type="GO" id="GO:0019843">
    <property type="term" value="F:rRNA binding"/>
    <property type="evidence" value="ECO:0007669"/>
    <property type="project" value="UniProtKB-UniRule"/>
</dbReference>
<dbReference type="HAMAP" id="MF_01342">
    <property type="entry name" value="Ribosomal_uL16"/>
    <property type="match status" value="1"/>
</dbReference>
<reference evidence="9" key="2">
    <citation type="journal article" date="2021" name="Microbiome">
        <title>Successional dynamics and alternative stable states in a saline activated sludge microbial community over 9 years.</title>
        <authorList>
            <person name="Wang Y."/>
            <person name="Ye J."/>
            <person name="Ju F."/>
            <person name="Liu L."/>
            <person name="Boyd J.A."/>
            <person name="Deng Y."/>
            <person name="Parks D.H."/>
            <person name="Jiang X."/>
            <person name="Yin X."/>
            <person name="Woodcroft B.J."/>
            <person name="Tyson G.W."/>
            <person name="Hugenholtz P."/>
            <person name="Polz M.F."/>
            <person name="Zhang T."/>
        </authorList>
    </citation>
    <scope>NUCLEOTIDE SEQUENCE</scope>
    <source>
        <strain evidence="9">HKST-UBA13</strain>
    </source>
</reference>
<accession>A0A955L2D7</accession>
<organism evidence="9 10">
    <name type="scientific">Candidatus Dojkabacteria bacterium</name>
    <dbReference type="NCBI Taxonomy" id="2099670"/>
    <lineage>
        <taxon>Bacteria</taxon>
        <taxon>Candidatus Dojkabacteria</taxon>
    </lineage>
</organism>
<evidence type="ECO:0000256" key="3">
    <source>
        <dbReference type="ARBA" id="ARBA00022980"/>
    </source>
</evidence>
<evidence type="ECO:0000256" key="4">
    <source>
        <dbReference type="ARBA" id="ARBA00023274"/>
    </source>
</evidence>
<dbReference type="FunFam" id="3.90.1170.10:FF:000001">
    <property type="entry name" value="50S ribosomal protein L16"/>
    <property type="match status" value="1"/>
</dbReference>
<dbReference type="PANTHER" id="PTHR12220:SF13">
    <property type="entry name" value="LARGE RIBOSOMAL SUBUNIT PROTEIN UL16M"/>
    <property type="match status" value="1"/>
</dbReference>
<keyword evidence="6 8" id="KW-0694">RNA-binding</keyword>
<dbReference type="InterPro" id="IPR000114">
    <property type="entry name" value="Ribosomal_uL16_bact-type"/>
</dbReference>
<evidence type="ECO:0000256" key="6">
    <source>
        <dbReference type="HAMAP-Rule" id="MF_01342"/>
    </source>
</evidence>
<dbReference type="GO" id="GO:0006412">
    <property type="term" value="P:translation"/>
    <property type="evidence" value="ECO:0007669"/>
    <property type="project" value="UniProtKB-UniRule"/>
</dbReference>
<reference evidence="9" key="1">
    <citation type="submission" date="2020-04" db="EMBL/GenBank/DDBJ databases">
        <authorList>
            <person name="Zhang T."/>
        </authorList>
    </citation>
    <scope>NUCLEOTIDE SEQUENCE</scope>
    <source>
        <strain evidence="9">HKST-UBA13</strain>
    </source>
</reference>
<dbReference type="SUPFAM" id="SSF54686">
    <property type="entry name" value="Ribosomal protein L16p/L10e"/>
    <property type="match status" value="1"/>
</dbReference>
<comment type="caution">
    <text evidence="9">The sequence shown here is derived from an EMBL/GenBank/DDBJ whole genome shotgun (WGS) entry which is preliminary data.</text>
</comment>
<comment type="function">
    <text evidence="6 8">Binds 23S rRNA and is also seen to make contacts with the A and possibly P site tRNAs.</text>
</comment>
<evidence type="ECO:0000256" key="7">
    <source>
        <dbReference type="RuleBase" id="RU004413"/>
    </source>
</evidence>
<keyword evidence="6 8" id="KW-0699">rRNA-binding</keyword>
<dbReference type="AlphaFoldDB" id="A0A955L2D7"/>
<dbReference type="Proteomes" id="UP000775877">
    <property type="component" value="Unassembled WGS sequence"/>
</dbReference>
<comment type="subunit">
    <text evidence="6 8">Part of the 50S ribosomal subunit.</text>
</comment>
<name>A0A955L2D7_9BACT</name>
<dbReference type="GO" id="GO:0000049">
    <property type="term" value="F:tRNA binding"/>
    <property type="evidence" value="ECO:0007669"/>
    <property type="project" value="UniProtKB-KW"/>
</dbReference>
<keyword evidence="2 6" id="KW-0820">tRNA-binding</keyword>
<evidence type="ECO:0000256" key="8">
    <source>
        <dbReference type="RuleBase" id="RU004414"/>
    </source>
</evidence>